<dbReference type="Proteomes" id="UP000272010">
    <property type="component" value="Plasmid pYEE2"/>
</dbReference>
<dbReference type="CDD" id="cd02440">
    <property type="entry name" value="AdoMet_MTases"/>
    <property type="match status" value="1"/>
</dbReference>
<proteinExistence type="predicted"/>
<feature type="compositionally biased region" description="Basic residues" evidence="1">
    <location>
        <begin position="301"/>
        <end position="312"/>
    </location>
</feature>
<dbReference type="Gene3D" id="3.40.50.150">
    <property type="entry name" value="Vaccinia Virus protein VP39"/>
    <property type="match status" value="1"/>
</dbReference>
<protein>
    <recommendedName>
        <fullName evidence="2">Methyltransferase type 12 domain-containing protein</fullName>
    </recommendedName>
</protein>
<evidence type="ECO:0000313" key="4">
    <source>
        <dbReference type="Proteomes" id="UP000272010"/>
    </source>
</evidence>
<gene>
    <name evidence="3" type="ORF">PY32053_04235</name>
</gene>
<accession>A0A386UU25</accession>
<feature type="compositionally biased region" description="Basic residues" evidence="1">
    <location>
        <begin position="322"/>
        <end position="332"/>
    </location>
</feature>
<dbReference type="Pfam" id="PF08242">
    <property type="entry name" value="Methyltransf_12"/>
    <property type="match status" value="1"/>
</dbReference>
<feature type="domain" description="Methyltransferase type 12" evidence="2">
    <location>
        <begin position="63"/>
        <end position="154"/>
    </location>
</feature>
<keyword evidence="3" id="KW-0614">Plasmid</keyword>
<organism evidence="3 4">
    <name type="scientific">Paracoccus yeei</name>
    <dbReference type="NCBI Taxonomy" id="147645"/>
    <lineage>
        <taxon>Bacteria</taxon>
        <taxon>Pseudomonadati</taxon>
        <taxon>Pseudomonadota</taxon>
        <taxon>Alphaproteobacteria</taxon>
        <taxon>Rhodobacterales</taxon>
        <taxon>Paracoccaceae</taxon>
        <taxon>Paracoccus</taxon>
    </lineage>
</organism>
<name>A0A386UU25_9RHOB</name>
<dbReference type="InterPro" id="IPR029063">
    <property type="entry name" value="SAM-dependent_MTases_sf"/>
</dbReference>
<evidence type="ECO:0000313" key="3">
    <source>
        <dbReference type="EMBL" id="AYF03769.1"/>
    </source>
</evidence>
<feature type="compositionally biased region" description="Low complexity" evidence="1">
    <location>
        <begin position="381"/>
        <end position="392"/>
    </location>
</feature>
<feature type="compositionally biased region" description="Low complexity" evidence="1">
    <location>
        <begin position="263"/>
        <end position="278"/>
    </location>
</feature>
<evidence type="ECO:0000256" key="1">
    <source>
        <dbReference type="SAM" id="MobiDB-lite"/>
    </source>
</evidence>
<dbReference type="EMBL" id="CP031080">
    <property type="protein sequence ID" value="AYF03769.1"/>
    <property type="molecule type" value="Genomic_DNA"/>
</dbReference>
<reference evidence="4" key="1">
    <citation type="submission" date="2018-07" db="EMBL/GenBank/DDBJ databases">
        <title>Genome Structure of the Opportunistic Pathogen Paracoccus yeei (Alphaproteobacteria) and Identification of Putative Virulence Factors.</title>
        <authorList>
            <person name="Lasek R."/>
            <person name="Szuplewska M."/>
            <person name="Mitura M."/>
            <person name="Decewicz P."/>
            <person name="Chmielowska C."/>
            <person name="Pawlot A."/>
            <person name="Sentkowska D."/>
            <person name="Czarnecki J."/>
            <person name="Bartosik D."/>
        </authorList>
    </citation>
    <scope>NUCLEOTIDE SEQUENCE [LARGE SCALE GENOMIC DNA]</scope>
    <source>
        <strain evidence="4">CCUG 32053</strain>
        <plasmid evidence="4">pyee2</plasmid>
    </source>
</reference>
<feature type="region of interest" description="Disordered" evidence="1">
    <location>
        <begin position="263"/>
        <end position="409"/>
    </location>
</feature>
<dbReference type="SUPFAM" id="SSF53335">
    <property type="entry name" value="S-adenosyl-L-methionine-dependent methyltransferases"/>
    <property type="match status" value="1"/>
</dbReference>
<feature type="compositionally biased region" description="Basic and acidic residues" evidence="1">
    <location>
        <begin position="393"/>
        <end position="409"/>
    </location>
</feature>
<geneLocation type="plasmid" evidence="4">
    <name>pyee2</name>
</geneLocation>
<sequence>MSDIQMTSHDQIAATVRAFYESHPYPGRIPKLSGPPLPEELRADHHLLWPHRPFCDNPRILVAGCGTVQAVRHALRWPRAQFLGVDASQASIAECRALADRRGVLNLTLRQLPIERVGELGQEFDQIICTGVLHHLPDPDAGLAALRAVLAPQGAMHLMLYAPHGRAGIYLLQDYCRRLGLGIGSAEISDLFKTLQALPSGHPIWPLMQSSPDFQHEAGLADALLHLRDRPYSVPEFLDFVARGGLRLGRWIRQAPYLRGRPGHAAFRPPRRPGAAGPICGHGAVPGHDAAPQRRASPAGRTRRRNHPHGRKLAGLPPVAAARHHLRRKAHRAGQGGRVAEPPPQRDRHLPARHGRAAAPLVRHGRTAQHGRVGPGIAAGAGARLPRNPLAARPDRARRLERRTGRDQG</sequence>
<dbReference type="InterPro" id="IPR013217">
    <property type="entry name" value="Methyltransf_12"/>
</dbReference>
<dbReference type="AlphaFoldDB" id="A0A386UU25"/>
<evidence type="ECO:0000259" key="2">
    <source>
        <dbReference type="Pfam" id="PF08242"/>
    </source>
</evidence>